<dbReference type="Pfam" id="PF01048">
    <property type="entry name" value="PNP_UDP_1"/>
    <property type="match status" value="1"/>
</dbReference>
<dbReference type="EMBL" id="PPTA01000011">
    <property type="protein sequence ID" value="TFB00419.1"/>
    <property type="molecule type" value="Genomic_DNA"/>
</dbReference>
<evidence type="ECO:0000313" key="2">
    <source>
        <dbReference type="EMBL" id="TFB00419.1"/>
    </source>
</evidence>
<dbReference type="PANTHER" id="PTHR46082:SF6">
    <property type="entry name" value="AAA+ ATPASE DOMAIN-CONTAINING PROTEIN-RELATED"/>
    <property type="match status" value="1"/>
</dbReference>
<dbReference type="RefSeq" id="XP_073556620.1">
    <property type="nucleotide sequence ID" value="XM_073704920.1"/>
</dbReference>
<dbReference type="Gene3D" id="3.40.50.1580">
    <property type="entry name" value="Nucleoside phosphorylase domain"/>
    <property type="match status" value="1"/>
</dbReference>
<keyword evidence="3" id="KW-1185">Reference proteome</keyword>
<reference evidence="2 3" key="1">
    <citation type="submission" date="2018-01" db="EMBL/GenBank/DDBJ databases">
        <title>Genome characterization of the sugarcane-associated fungus Trichoderma ghanense CCMA-1212 and their application in lignocelulose bioconversion.</title>
        <authorList>
            <person name="Steindorff A.S."/>
            <person name="Mendes T.D."/>
            <person name="Vilela E.S.D."/>
            <person name="Rodrigues D.S."/>
            <person name="Formighieri E.F."/>
            <person name="Melo I.S."/>
            <person name="Favaro L.C.L."/>
        </authorList>
    </citation>
    <scope>NUCLEOTIDE SEQUENCE [LARGE SCALE GENOMIC DNA]</scope>
    <source>
        <strain evidence="2 3">CCMA-1212</strain>
    </source>
</reference>
<dbReference type="InterPro" id="IPR000845">
    <property type="entry name" value="Nucleoside_phosphorylase_d"/>
</dbReference>
<dbReference type="GeneID" id="300579370"/>
<comment type="caution">
    <text evidence="2">The sequence shown here is derived from an EMBL/GenBank/DDBJ whole genome shotgun (WGS) entry which is preliminary data.</text>
</comment>
<protein>
    <recommendedName>
        <fullName evidence="1">Nucleoside phosphorylase domain-containing protein</fullName>
    </recommendedName>
</protein>
<dbReference type="PANTHER" id="PTHR46082">
    <property type="entry name" value="ATP/GTP-BINDING PROTEIN-RELATED"/>
    <property type="match status" value="1"/>
</dbReference>
<sequence>MVFPRPSRRECFEIAFICALEVEFEALCLVIEEFWDQEENTYGKAQGDANNYRAGRIGKHNIVLLLLSRIGKVSAANAASSLHASFPRLRLVALVGGCAAAPRSKHADILLGDVIISTGVVQYDLGTKHPGRFARKNNIKSNLSKPRKEIENILAALQVSAMRDRLTARTASLLLDLQTSTARLGYGAKYQYPGIREDRLFEANYPHKHRNKHCIICNESPNAVCETALRASCEELQCQSHQLVYRKRLEEKLSSCQKGDISHQDPAIWFGTFGSGDTVMRSGQDRDTLASEENMIAFEMEAAGIWEELPSIVIKGAFDYGDSHKNKRWQAFASATAACVTRAIVEQLAWTDRGGVTMFTQGRVNKYLASATKID</sequence>
<dbReference type="SUPFAM" id="SSF53167">
    <property type="entry name" value="Purine and uridine phosphorylases"/>
    <property type="match status" value="1"/>
</dbReference>
<dbReference type="InterPro" id="IPR053137">
    <property type="entry name" value="NLR-like"/>
</dbReference>
<evidence type="ECO:0000259" key="1">
    <source>
        <dbReference type="Pfam" id="PF01048"/>
    </source>
</evidence>
<gene>
    <name evidence="2" type="ORF">CCMA1212_007758</name>
</gene>
<dbReference type="InterPro" id="IPR035994">
    <property type="entry name" value="Nucleoside_phosphorylase_sf"/>
</dbReference>
<proteinExistence type="predicted"/>
<dbReference type="Proteomes" id="UP001642720">
    <property type="component" value="Unassembled WGS sequence"/>
</dbReference>
<evidence type="ECO:0000313" key="3">
    <source>
        <dbReference type="Proteomes" id="UP001642720"/>
    </source>
</evidence>
<name>A0ABY2GYB2_9HYPO</name>
<organism evidence="2 3">
    <name type="scientific">Trichoderma ghanense</name>
    <dbReference type="NCBI Taxonomy" id="65468"/>
    <lineage>
        <taxon>Eukaryota</taxon>
        <taxon>Fungi</taxon>
        <taxon>Dikarya</taxon>
        <taxon>Ascomycota</taxon>
        <taxon>Pezizomycotina</taxon>
        <taxon>Sordariomycetes</taxon>
        <taxon>Hypocreomycetidae</taxon>
        <taxon>Hypocreales</taxon>
        <taxon>Hypocreaceae</taxon>
        <taxon>Trichoderma</taxon>
    </lineage>
</organism>
<feature type="domain" description="Nucleoside phosphorylase" evidence="1">
    <location>
        <begin position="14"/>
        <end position="129"/>
    </location>
</feature>
<accession>A0ABY2GYB2</accession>